<evidence type="ECO:0000313" key="6">
    <source>
        <dbReference type="EMBL" id="ACU62618.1"/>
    </source>
</evidence>
<feature type="transmembrane region" description="Helical" evidence="4">
    <location>
        <begin position="309"/>
        <end position="330"/>
    </location>
</feature>
<dbReference type="Pfam" id="PF13632">
    <property type="entry name" value="Glyco_trans_2_3"/>
    <property type="match status" value="1"/>
</dbReference>
<dbReference type="PANTHER" id="PTHR43630:SF1">
    <property type="entry name" value="POLY-BETA-1,6-N-ACETYL-D-GLUCOSAMINE SYNTHASE"/>
    <property type="match status" value="1"/>
</dbReference>
<evidence type="ECO:0000259" key="5">
    <source>
        <dbReference type="Pfam" id="PF13632"/>
    </source>
</evidence>
<protein>
    <submittedName>
        <fullName evidence="6">Glycosyltransferase probably involved in cell wall biogenesis</fullName>
    </submittedName>
</protein>
<accession>A0A979G8J0</accession>
<feature type="transmembrane region" description="Helical" evidence="4">
    <location>
        <begin position="342"/>
        <end position="360"/>
    </location>
</feature>
<dbReference type="PANTHER" id="PTHR43630">
    <property type="entry name" value="POLY-BETA-1,6-N-ACETYL-D-GLUCOSAMINE SYNTHASE"/>
    <property type="match status" value="1"/>
</dbReference>
<evidence type="ECO:0000256" key="4">
    <source>
        <dbReference type="SAM" id="Phobius"/>
    </source>
</evidence>
<keyword evidence="3" id="KW-0808">Transferase</keyword>
<dbReference type="Proteomes" id="UP000002215">
    <property type="component" value="Chromosome"/>
</dbReference>
<dbReference type="GO" id="GO:0016757">
    <property type="term" value="F:glycosyltransferase activity"/>
    <property type="evidence" value="ECO:0007669"/>
    <property type="project" value="UniProtKB-KW"/>
</dbReference>
<name>A0A979G8J0_CHIPD</name>
<dbReference type="OrthoDB" id="396512at2"/>
<keyword evidence="4" id="KW-0812">Transmembrane</keyword>
<dbReference type="AlphaFoldDB" id="A0A979G8J0"/>
<reference evidence="6 7" key="2">
    <citation type="journal article" date="2010" name="Stand. Genomic Sci.">
        <title>Complete genome sequence of Chitinophaga pinensis type strain (UQM 2034).</title>
        <authorList>
            <person name="Glavina Del Rio T."/>
            <person name="Abt B."/>
            <person name="Spring S."/>
            <person name="Lapidus A."/>
            <person name="Nolan M."/>
            <person name="Tice H."/>
            <person name="Copeland A."/>
            <person name="Cheng J.F."/>
            <person name="Chen F."/>
            <person name="Bruce D."/>
            <person name="Goodwin L."/>
            <person name="Pitluck S."/>
            <person name="Ivanova N."/>
            <person name="Mavromatis K."/>
            <person name="Mikhailova N."/>
            <person name="Pati A."/>
            <person name="Chen A."/>
            <person name="Palaniappan K."/>
            <person name="Land M."/>
            <person name="Hauser L."/>
            <person name="Chang Y.J."/>
            <person name="Jeffries C.D."/>
            <person name="Chain P."/>
            <person name="Saunders E."/>
            <person name="Detter J.C."/>
            <person name="Brettin T."/>
            <person name="Rohde M."/>
            <person name="Goker M."/>
            <person name="Bristow J."/>
            <person name="Eisen J.A."/>
            <person name="Markowitz V."/>
            <person name="Hugenholtz P."/>
            <person name="Kyrpides N.C."/>
            <person name="Klenk H.P."/>
            <person name="Lucas S."/>
        </authorList>
    </citation>
    <scope>NUCLEOTIDE SEQUENCE [LARGE SCALE GENOMIC DNA]</scope>
    <source>
        <strain evidence="7">ATCC 43595 / DSM 2588 / LMG 13176 / NBRC 15968 / NCIMB 11800 / UQM 2034</strain>
    </source>
</reference>
<dbReference type="InterPro" id="IPR029044">
    <property type="entry name" value="Nucleotide-diphossugar_trans"/>
</dbReference>
<dbReference type="KEGG" id="cpi:Cpin_5187"/>
<sequence>MLNSLRQRSVRLEWISSAPAAGKKSALLIPVYNESSHCEMMDRLSYFNNVAAALKEDVDVIIIDDGSTDDSLEKMKTFLAGHPGGLYVASITPNANKVGALFLTILSISHEFIILSDFDTDIVGIKDMEDISVSLREDDSLMGCYFRMLPYEGAGRIFRFQQLEYSLIRTLYKFHHKEQSVPVMPGAGSCYKREVLIAIYQEHSGFRSGEDREATLIGMKLGYKTIYKESILTLTRPPLSFRSLIKQRVRWNLGYLETFAKERKYYFSQISKFTRVGVRTLLDIVITLFLLSVLPLIVMTSLISFQFFLISAIGIYLITIAWCINLLFLGPEEVSGLERGKLFSILTFPFVKMSVEYLAWMGAVREFSRKQTASRIARNARKLESGNTIYPN</sequence>
<dbReference type="SUPFAM" id="SSF53448">
    <property type="entry name" value="Nucleotide-diphospho-sugar transferases"/>
    <property type="match status" value="1"/>
</dbReference>
<gene>
    <name evidence="6" type="ordered locus">Cpin_5187</name>
</gene>
<keyword evidence="4" id="KW-0472">Membrane</keyword>
<evidence type="ECO:0000256" key="3">
    <source>
        <dbReference type="ARBA" id="ARBA00022679"/>
    </source>
</evidence>
<dbReference type="EMBL" id="CP001699">
    <property type="protein sequence ID" value="ACU62618.1"/>
    <property type="molecule type" value="Genomic_DNA"/>
</dbReference>
<evidence type="ECO:0000256" key="1">
    <source>
        <dbReference type="ARBA" id="ARBA00006739"/>
    </source>
</evidence>
<evidence type="ECO:0000313" key="7">
    <source>
        <dbReference type="Proteomes" id="UP000002215"/>
    </source>
</evidence>
<feature type="transmembrane region" description="Helical" evidence="4">
    <location>
        <begin position="281"/>
        <end position="303"/>
    </location>
</feature>
<proteinExistence type="inferred from homology"/>
<organism evidence="6 7">
    <name type="scientific">Chitinophaga pinensis (strain ATCC 43595 / DSM 2588 / LMG 13176 / NBRC 15968 / NCIMB 11800 / UQM 2034)</name>
    <dbReference type="NCBI Taxonomy" id="485918"/>
    <lineage>
        <taxon>Bacteria</taxon>
        <taxon>Pseudomonadati</taxon>
        <taxon>Bacteroidota</taxon>
        <taxon>Chitinophagia</taxon>
        <taxon>Chitinophagales</taxon>
        <taxon>Chitinophagaceae</taxon>
        <taxon>Chitinophaga</taxon>
    </lineage>
</organism>
<reference evidence="7" key="1">
    <citation type="submission" date="2009-08" db="EMBL/GenBank/DDBJ databases">
        <title>The complete genome of Chitinophaga pinensis DSM 2588.</title>
        <authorList>
            <consortium name="US DOE Joint Genome Institute (JGI-PGF)"/>
            <person name="Lucas S."/>
            <person name="Copeland A."/>
            <person name="Lapidus A."/>
            <person name="Glavina del Rio T."/>
            <person name="Dalin E."/>
            <person name="Tice H."/>
            <person name="Bruce D."/>
            <person name="Goodwin L."/>
            <person name="Pitluck S."/>
            <person name="Kyrpides N."/>
            <person name="Mavromatis K."/>
            <person name="Ivanova N."/>
            <person name="Mikhailova N."/>
            <person name="Sims D."/>
            <person name="Meinche L."/>
            <person name="Brettin T."/>
            <person name="Detter J.C."/>
            <person name="Han C."/>
            <person name="Larimer F."/>
            <person name="Land M."/>
            <person name="Hauser L."/>
            <person name="Markowitz V."/>
            <person name="Cheng J.-F."/>
            <person name="Hugenholtz P."/>
            <person name="Woyke T."/>
            <person name="Wu D."/>
            <person name="Spring S."/>
            <person name="Klenk H.-P."/>
            <person name="Eisen J.A."/>
        </authorList>
    </citation>
    <scope>NUCLEOTIDE SEQUENCE [LARGE SCALE GENOMIC DNA]</scope>
    <source>
        <strain evidence="7">ATCC 43595 / DSM 2588 / LMG 13176 / NBRC 15968 / NCIMB 11800 / UQM 2034</strain>
    </source>
</reference>
<keyword evidence="2" id="KW-0328">Glycosyltransferase</keyword>
<dbReference type="InterPro" id="IPR001173">
    <property type="entry name" value="Glyco_trans_2-like"/>
</dbReference>
<evidence type="ECO:0000256" key="2">
    <source>
        <dbReference type="ARBA" id="ARBA00022676"/>
    </source>
</evidence>
<keyword evidence="4" id="KW-1133">Transmembrane helix</keyword>
<dbReference type="Gene3D" id="3.90.550.10">
    <property type="entry name" value="Spore Coat Polysaccharide Biosynthesis Protein SpsA, Chain A"/>
    <property type="match status" value="1"/>
</dbReference>
<comment type="similarity">
    <text evidence="1">Belongs to the glycosyltransferase 2 family.</text>
</comment>
<dbReference type="RefSeq" id="WP_012792786.1">
    <property type="nucleotide sequence ID" value="NC_013132.1"/>
</dbReference>
<feature type="domain" description="Glycosyltransferase 2-like" evidence="5">
    <location>
        <begin position="181"/>
        <end position="316"/>
    </location>
</feature>